<dbReference type="eggNOG" id="ENOG5031MDJ">
    <property type="taxonomic scope" value="Bacteria"/>
</dbReference>
<accession>K5BGE0</accession>
<dbReference type="STRING" id="1122247.GCA_000379865_00048"/>
<evidence type="ECO:0000313" key="1">
    <source>
        <dbReference type="EMBL" id="EKF23931.1"/>
    </source>
</evidence>
<dbReference type="Proteomes" id="UP000006265">
    <property type="component" value="Unassembled WGS sequence"/>
</dbReference>
<proteinExistence type="predicted"/>
<dbReference type="PATRIC" id="fig|1122247.3.peg.1954"/>
<dbReference type="EMBL" id="AMRA01000052">
    <property type="protein sequence ID" value="EKF23931.1"/>
    <property type="molecule type" value="Genomic_DNA"/>
</dbReference>
<sequence length="128" mass="13692">MLAAAAVAVSSAPASAEPGDGHLVRYTLRTAAPADFKLNYVIASPPSKQAYNADPYTYLKSEVVVIGPEQPWVFEVTLDDPEWAILTASTGVHAMQASPNPVCEIEVDGEVRVHQEGPYTAHCQLGAW</sequence>
<dbReference type="AlphaFoldDB" id="K5BGE0"/>
<gene>
    <name evidence="1" type="ORF">C731_2033</name>
</gene>
<reference evidence="1 2" key="1">
    <citation type="journal article" date="2012" name="J. Bacteriol.">
        <title>Genome sequence of Mycobacterium hassiacum DSM 44199, a rare source of heat-stable mycobacterial proteins.</title>
        <authorList>
            <person name="Tiago I."/>
            <person name="Maranha A."/>
            <person name="Mendes V."/>
            <person name="Alarico S."/>
            <person name="Moynihan P.J."/>
            <person name="Clarke A.J."/>
            <person name="Macedo-Ribeiro S."/>
            <person name="Pereira P.J."/>
            <person name="Empadinhas N."/>
        </authorList>
    </citation>
    <scope>NUCLEOTIDE SEQUENCE [LARGE SCALE GENOMIC DNA]</scope>
    <source>
        <strain evidence="2">DSM 44199 / CIP 105218 / JCM 12690 / 3849</strain>
    </source>
</reference>
<dbReference type="OrthoDB" id="4621589at2"/>
<evidence type="ECO:0000313" key="2">
    <source>
        <dbReference type="Proteomes" id="UP000006265"/>
    </source>
</evidence>
<organism evidence="1 2">
    <name type="scientific">Mycolicibacterium hassiacum (strain DSM 44199 / CIP 105218 / JCM 12690 / 3849)</name>
    <name type="common">Mycobacterium hassiacum</name>
    <dbReference type="NCBI Taxonomy" id="1122247"/>
    <lineage>
        <taxon>Bacteria</taxon>
        <taxon>Bacillati</taxon>
        <taxon>Actinomycetota</taxon>
        <taxon>Actinomycetes</taxon>
        <taxon>Mycobacteriales</taxon>
        <taxon>Mycobacteriaceae</taxon>
        <taxon>Mycolicibacterium</taxon>
    </lineage>
</organism>
<comment type="caution">
    <text evidence="1">The sequence shown here is derived from an EMBL/GenBank/DDBJ whole genome shotgun (WGS) entry which is preliminary data.</text>
</comment>
<protein>
    <submittedName>
        <fullName evidence="1">Uncharacterized protein</fullName>
    </submittedName>
</protein>
<keyword evidence="2" id="KW-1185">Reference proteome</keyword>
<name>K5BGE0_MYCHD</name>